<reference evidence="1" key="1">
    <citation type="journal article" date="2014" name="Front. Microbiol.">
        <title>High frequency of phylogenetically diverse reductive dehalogenase-homologous genes in deep subseafloor sedimentary metagenomes.</title>
        <authorList>
            <person name="Kawai M."/>
            <person name="Futagami T."/>
            <person name="Toyoda A."/>
            <person name="Takaki Y."/>
            <person name="Nishi S."/>
            <person name="Hori S."/>
            <person name="Arai W."/>
            <person name="Tsubouchi T."/>
            <person name="Morono Y."/>
            <person name="Uchiyama I."/>
            <person name="Ito T."/>
            <person name="Fujiyama A."/>
            <person name="Inagaki F."/>
            <person name="Takami H."/>
        </authorList>
    </citation>
    <scope>NUCLEOTIDE SEQUENCE</scope>
    <source>
        <strain evidence="1">Expedition CK06-06</strain>
    </source>
</reference>
<accession>X1TB14</accession>
<name>X1TB14_9ZZZZ</name>
<proteinExistence type="predicted"/>
<organism evidence="1">
    <name type="scientific">marine sediment metagenome</name>
    <dbReference type="NCBI Taxonomy" id="412755"/>
    <lineage>
        <taxon>unclassified sequences</taxon>
        <taxon>metagenomes</taxon>
        <taxon>ecological metagenomes</taxon>
    </lineage>
</organism>
<protein>
    <submittedName>
        <fullName evidence="1">Uncharacterized protein</fullName>
    </submittedName>
</protein>
<dbReference type="EMBL" id="BARW01016263">
    <property type="protein sequence ID" value="GAJ02518.1"/>
    <property type="molecule type" value="Genomic_DNA"/>
</dbReference>
<evidence type="ECO:0000313" key="1">
    <source>
        <dbReference type="EMBL" id="GAJ02518.1"/>
    </source>
</evidence>
<gene>
    <name evidence="1" type="ORF">S12H4_28366</name>
</gene>
<sequence>MAKLTWLHTGHMAGVLDIFQGFLHLAQTQLDICNPLPKPLTHLKDRLFWDYRGYQEHFQLAVPLFIPSPGIYRYK</sequence>
<comment type="caution">
    <text evidence="1">The sequence shown here is derived from an EMBL/GenBank/DDBJ whole genome shotgun (WGS) entry which is preliminary data.</text>
</comment>
<dbReference type="AlphaFoldDB" id="X1TB14"/>